<evidence type="ECO:0000313" key="1">
    <source>
        <dbReference type="EMBL" id="KZT08854.1"/>
    </source>
</evidence>
<proteinExistence type="predicted"/>
<dbReference type="InParanoid" id="A0A165FEM5"/>
<dbReference type="OrthoDB" id="348201at2759"/>
<sequence>MNGSLDGFVRLKAIHHIACNIWPDLQEGEDEKAERLLLVVVDHTGLEVVREVVRYWQVKEGTILLPPACYSQEGDWHISRLAFVQQHGGDALRERLEGLLQKSSSYLEAFQCNIYSCS</sequence>
<gene>
    <name evidence="1" type="ORF">LAESUDRAFT_803362</name>
</gene>
<accession>A0A165FEM5</accession>
<keyword evidence="2" id="KW-1185">Reference proteome</keyword>
<dbReference type="RefSeq" id="XP_040766594.1">
    <property type="nucleotide sequence ID" value="XM_040914018.1"/>
</dbReference>
<organism evidence="1 2">
    <name type="scientific">Laetiporus sulphureus 93-53</name>
    <dbReference type="NCBI Taxonomy" id="1314785"/>
    <lineage>
        <taxon>Eukaryota</taxon>
        <taxon>Fungi</taxon>
        <taxon>Dikarya</taxon>
        <taxon>Basidiomycota</taxon>
        <taxon>Agaricomycotina</taxon>
        <taxon>Agaricomycetes</taxon>
        <taxon>Polyporales</taxon>
        <taxon>Laetiporus</taxon>
    </lineage>
</organism>
<dbReference type="GeneID" id="63831046"/>
<name>A0A165FEM5_9APHY</name>
<dbReference type="Proteomes" id="UP000076871">
    <property type="component" value="Unassembled WGS sequence"/>
</dbReference>
<evidence type="ECO:0000313" key="2">
    <source>
        <dbReference type="Proteomes" id="UP000076871"/>
    </source>
</evidence>
<reference evidence="1 2" key="1">
    <citation type="journal article" date="2016" name="Mol. Biol. Evol.">
        <title>Comparative Genomics of Early-Diverging Mushroom-Forming Fungi Provides Insights into the Origins of Lignocellulose Decay Capabilities.</title>
        <authorList>
            <person name="Nagy L.G."/>
            <person name="Riley R."/>
            <person name="Tritt A."/>
            <person name="Adam C."/>
            <person name="Daum C."/>
            <person name="Floudas D."/>
            <person name="Sun H."/>
            <person name="Yadav J.S."/>
            <person name="Pangilinan J."/>
            <person name="Larsson K.H."/>
            <person name="Matsuura K."/>
            <person name="Barry K."/>
            <person name="Labutti K."/>
            <person name="Kuo R."/>
            <person name="Ohm R.A."/>
            <person name="Bhattacharya S.S."/>
            <person name="Shirouzu T."/>
            <person name="Yoshinaga Y."/>
            <person name="Martin F.M."/>
            <person name="Grigoriev I.V."/>
            <person name="Hibbett D.S."/>
        </authorList>
    </citation>
    <scope>NUCLEOTIDE SEQUENCE [LARGE SCALE GENOMIC DNA]</scope>
    <source>
        <strain evidence="1 2">93-53</strain>
    </source>
</reference>
<protein>
    <submittedName>
        <fullName evidence="1">Uncharacterized protein</fullName>
    </submittedName>
</protein>
<dbReference type="STRING" id="1314785.A0A165FEM5"/>
<dbReference type="AlphaFoldDB" id="A0A165FEM5"/>
<dbReference type="EMBL" id="KV427613">
    <property type="protein sequence ID" value="KZT08854.1"/>
    <property type="molecule type" value="Genomic_DNA"/>
</dbReference>